<dbReference type="InterPro" id="IPR016095">
    <property type="entry name" value="Ribosomal_uL1_3-a/b-sand"/>
</dbReference>
<dbReference type="FunFam" id="3.40.50.790:FF:000001">
    <property type="entry name" value="50S ribosomal protein L1"/>
    <property type="match status" value="1"/>
</dbReference>
<dbReference type="InterPro" id="IPR028364">
    <property type="entry name" value="Ribosomal_uL1/biogenesis"/>
</dbReference>
<dbReference type="Pfam" id="PF00687">
    <property type="entry name" value="Ribosomal_L1"/>
    <property type="match status" value="1"/>
</dbReference>
<dbReference type="InterPro" id="IPR023674">
    <property type="entry name" value="Ribosomal_uL1-like"/>
</dbReference>
<dbReference type="PANTHER" id="PTHR36427">
    <property type="entry name" value="54S RIBOSOMAL PROTEIN L1, MITOCHONDRIAL"/>
    <property type="match status" value="1"/>
</dbReference>
<accession>A0A7S3G2C0</accession>
<dbReference type="EMBL" id="HBIB01003529">
    <property type="protein sequence ID" value="CAE0240053.1"/>
    <property type="molecule type" value="Transcribed_RNA"/>
</dbReference>
<gene>
    <name evidence="7" type="ORF">PBIL07802_LOCUS2206</name>
</gene>
<dbReference type="InterPro" id="IPR005878">
    <property type="entry name" value="Ribosom_uL1_bac-type"/>
</dbReference>
<dbReference type="GO" id="GO:0019843">
    <property type="term" value="F:rRNA binding"/>
    <property type="evidence" value="ECO:0007669"/>
    <property type="project" value="UniProtKB-KW"/>
</dbReference>
<dbReference type="CDD" id="cd00403">
    <property type="entry name" value="Ribosomal_L1"/>
    <property type="match status" value="1"/>
</dbReference>
<dbReference type="GO" id="GO:0006412">
    <property type="term" value="P:translation"/>
    <property type="evidence" value="ECO:0007669"/>
    <property type="project" value="InterPro"/>
</dbReference>
<keyword evidence="3" id="KW-0694">RNA-binding</keyword>
<name>A0A7S3G2C0_9EUKA</name>
<dbReference type="NCBIfam" id="TIGR01169">
    <property type="entry name" value="rplA_bact"/>
    <property type="match status" value="1"/>
</dbReference>
<evidence type="ECO:0000256" key="1">
    <source>
        <dbReference type="ARBA" id="ARBA00010531"/>
    </source>
</evidence>
<reference evidence="7" key="1">
    <citation type="submission" date="2021-01" db="EMBL/GenBank/DDBJ databases">
        <authorList>
            <person name="Corre E."/>
            <person name="Pelletier E."/>
            <person name="Niang G."/>
            <person name="Scheremetjew M."/>
            <person name="Finn R."/>
            <person name="Kale V."/>
            <person name="Holt S."/>
            <person name="Cochrane G."/>
            <person name="Meng A."/>
            <person name="Brown T."/>
            <person name="Cohen L."/>
        </authorList>
    </citation>
    <scope>NUCLEOTIDE SEQUENCE</scope>
    <source>
        <strain evidence="7">NIES-2562</strain>
    </source>
</reference>
<dbReference type="PROSITE" id="PS01199">
    <property type="entry name" value="RIBOSOMAL_L1"/>
    <property type="match status" value="1"/>
</dbReference>
<dbReference type="Gene3D" id="3.30.190.20">
    <property type="match status" value="1"/>
</dbReference>
<keyword evidence="2" id="KW-0699">rRNA-binding</keyword>
<dbReference type="InterPro" id="IPR023673">
    <property type="entry name" value="Ribosomal_uL1_CS"/>
</dbReference>
<proteinExistence type="inferred from homology"/>
<dbReference type="AlphaFoldDB" id="A0A7S3G2C0"/>
<evidence type="ECO:0000313" key="7">
    <source>
        <dbReference type="EMBL" id="CAE0240053.1"/>
    </source>
</evidence>
<dbReference type="HAMAP" id="MF_01318_B">
    <property type="entry name" value="Ribosomal_uL1_B"/>
    <property type="match status" value="1"/>
</dbReference>
<evidence type="ECO:0000256" key="4">
    <source>
        <dbReference type="ARBA" id="ARBA00022980"/>
    </source>
</evidence>
<evidence type="ECO:0000256" key="5">
    <source>
        <dbReference type="ARBA" id="ARBA00023274"/>
    </source>
</evidence>
<protein>
    <recommendedName>
        <fullName evidence="6">Ribosomal protein</fullName>
    </recommendedName>
</protein>
<comment type="similarity">
    <text evidence="1 6">Belongs to the universal ribosomal protein uL1 family.</text>
</comment>
<organism evidence="7">
    <name type="scientific">Palpitomonas bilix</name>
    <dbReference type="NCBI Taxonomy" id="652834"/>
    <lineage>
        <taxon>Eukaryota</taxon>
        <taxon>Eukaryota incertae sedis</taxon>
    </lineage>
</organism>
<dbReference type="Gene3D" id="3.40.50.790">
    <property type="match status" value="1"/>
</dbReference>
<evidence type="ECO:0000256" key="6">
    <source>
        <dbReference type="RuleBase" id="RU000659"/>
    </source>
</evidence>
<dbReference type="SUPFAM" id="SSF56808">
    <property type="entry name" value="Ribosomal protein L1"/>
    <property type="match status" value="1"/>
</dbReference>
<dbReference type="PANTHER" id="PTHR36427:SF3">
    <property type="entry name" value="LARGE RIBOSOMAL SUBUNIT PROTEIN UL1M"/>
    <property type="match status" value="1"/>
</dbReference>
<keyword evidence="5 6" id="KW-0687">Ribonucleoprotein</keyword>
<keyword evidence="4 6" id="KW-0689">Ribosomal protein</keyword>
<evidence type="ECO:0000256" key="3">
    <source>
        <dbReference type="ARBA" id="ARBA00022884"/>
    </source>
</evidence>
<evidence type="ECO:0000256" key="2">
    <source>
        <dbReference type="ARBA" id="ARBA00022730"/>
    </source>
</evidence>
<sequence length="265" mass="28296">MSKIAALTAQFSRVLRTPAVAVNTASIFARFYAAKPAARLATSKRNQNQLVSVSAAIPAVKGLAKSKKFTESVDISVHLNVDPRKADQIVRGRAELPHGTGKKAVVAVFARDDKAKEALEAGATFVGAEDLVQKIQDGEVTFDRCIATPDMMPVVSRVARILGPRGLMPNPKMGTVTTDVGKLVAKEVAGSQVLFRVEKAGIIHAPVGRVDASDNALEENVRAFMKTLNTMRPKSIKDPYIKAVTLSTTMGSGSVMIDPTELRSS</sequence>
<dbReference type="GO" id="GO:0003735">
    <property type="term" value="F:structural constituent of ribosome"/>
    <property type="evidence" value="ECO:0007669"/>
    <property type="project" value="InterPro"/>
</dbReference>
<dbReference type="GO" id="GO:0022625">
    <property type="term" value="C:cytosolic large ribosomal subunit"/>
    <property type="evidence" value="ECO:0007669"/>
    <property type="project" value="TreeGrafter"/>
</dbReference>